<evidence type="ECO:0000256" key="10">
    <source>
        <dbReference type="PROSITE-ProRule" id="PRU10143"/>
    </source>
</evidence>
<comment type="subcellular location">
    <subcellularLocation>
        <location evidence="1 9">Cell outer membrane</location>
        <topology evidence="1 9">Multi-pass membrane protein</topology>
    </subcellularLocation>
</comment>
<keyword evidence="2 9" id="KW-0813">Transport</keyword>
<evidence type="ECO:0000256" key="12">
    <source>
        <dbReference type="SAM" id="SignalP"/>
    </source>
</evidence>
<dbReference type="Proteomes" id="UP000297737">
    <property type="component" value="Unassembled WGS sequence"/>
</dbReference>
<dbReference type="Gene3D" id="2.170.130.10">
    <property type="entry name" value="TonB-dependent receptor, plug domain"/>
    <property type="match status" value="1"/>
</dbReference>
<keyword evidence="4 9" id="KW-0812">Transmembrane</keyword>
<dbReference type="Pfam" id="PF00593">
    <property type="entry name" value="TonB_dep_Rec_b-barrel"/>
    <property type="match status" value="1"/>
</dbReference>
<protein>
    <submittedName>
        <fullName evidence="15">TonB-dependent receptor</fullName>
    </submittedName>
</protein>
<accession>A0A4Y9ELR7</accession>
<reference evidence="15 16" key="1">
    <citation type="submission" date="2019-02" db="EMBL/GenBank/DDBJ databases">
        <title>Polymorphobacter sp. isolated from the lake at the Tibet of China.</title>
        <authorList>
            <person name="Li A."/>
        </authorList>
    </citation>
    <scope>NUCLEOTIDE SEQUENCE [LARGE SCALE GENOMIC DNA]</scope>
    <source>
        <strain evidence="15 16">DJ1R-1</strain>
    </source>
</reference>
<evidence type="ECO:0000256" key="6">
    <source>
        <dbReference type="ARBA" id="ARBA00023077"/>
    </source>
</evidence>
<dbReference type="Gene3D" id="2.40.170.20">
    <property type="entry name" value="TonB-dependent receptor, beta-barrel domain"/>
    <property type="match status" value="1"/>
</dbReference>
<dbReference type="PROSITE" id="PS00430">
    <property type="entry name" value="TONB_DEPENDENT_REC_1"/>
    <property type="match status" value="1"/>
</dbReference>
<proteinExistence type="inferred from homology"/>
<evidence type="ECO:0000256" key="4">
    <source>
        <dbReference type="ARBA" id="ARBA00022692"/>
    </source>
</evidence>
<dbReference type="InterPro" id="IPR036942">
    <property type="entry name" value="Beta-barrel_TonB_sf"/>
</dbReference>
<evidence type="ECO:0000256" key="8">
    <source>
        <dbReference type="ARBA" id="ARBA00023237"/>
    </source>
</evidence>
<gene>
    <name evidence="15" type="ORF">EUV02_07370</name>
</gene>
<keyword evidence="6 10" id="KW-0798">TonB box</keyword>
<keyword evidence="5 12" id="KW-0732">Signal</keyword>
<dbReference type="SUPFAM" id="SSF56935">
    <property type="entry name" value="Porins"/>
    <property type="match status" value="1"/>
</dbReference>
<evidence type="ECO:0000256" key="7">
    <source>
        <dbReference type="ARBA" id="ARBA00023136"/>
    </source>
</evidence>
<keyword evidence="7 9" id="KW-0472">Membrane</keyword>
<dbReference type="OrthoDB" id="7051241at2"/>
<comment type="caution">
    <text evidence="15">The sequence shown here is derived from an EMBL/GenBank/DDBJ whole genome shotgun (WGS) entry which is preliminary data.</text>
</comment>
<dbReference type="InterPro" id="IPR012910">
    <property type="entry name" value="Plug_dom"/>
</dbReference>
<evidence type="ECO:0000313" key="15">
    <source>
        <dbReference type="EMBL" id="TFU03016.1"/>
    </source>
</evidence>
<evidence type="ECO:0000259" key="14">
    <source>
        <dbReference type="Pfam" id="PF07715"/>
    </source>
</evidence>
<dbReference type="EMBL" id="SIHO01000002">
    <property type="protein sequence ID" value="TFU03016.1"/>
    <property type="molecule type" value="Genomic_DNA"/>
</dbReference>
<evidence type="ECO:0000256" key="5">
    <source>
        <dbReference type="ARBA" id="ARBA00022729"/>
    </source>
</evidence>
<dbReference type="AlphaFoldDB" id="A0A4Y9ELR7"/>
<evidence type="ECO:0000313" key="16">
    <source>
        <dbReference type="Proteomes" id="UP000297737"/>
    </source>
</evidence>
<feature type="signal peptide" evidence="12">
    <location>
        <begin position="1"/>
        <end position="50"/>
    </location>
</feature>
<dbReference type="Pfam" id="PF07715">
    <property type="entry name" value="Plug"/>
    <property type="match status" value="1"/>
</dbReference>
<dbReference type="PANTHER" id="PTHR47234">
    <property type="match status" value="1"/>
</dbReference>
<dbReference type="PANTHER" id="PTHR47234:SF2">
    <property type="entry name" value="TONB-DEPENDENT RECEPTOR"/>
    <property type="match status" value="1"/>
</dbReference>
<keyword evidence="8 9" id="KW-0998">Cell outer membrane</keyword>
<evidence type="ECO:0000256" key="3">
    <source>
        <dbReference type="ARBA" id="ARBA00022452"/>
    </source>
</evidence>
<name>A0A4Y9ELR7_9SPHN</name>
<feature type="short sequence motif" description="TonB box" evidence="10">
    <location>
        <begin position="63"/>
        <end position="69"/>
    </location>
</feature>
<comment type="similarity">
    <text evidence="9 11">Belongs to the TonB-dependent receptor family.</text>
</comment>
<feature type="domain" description="TonB-dependent receptor-like beta-barrel" evidence="13">
    <location>
        <begin position="430"/>
        <end position="956"/>
    </location>
</feature>
<evidence type="ECO:0000256" key="11">
    <source>
        <dbReference type="RuleBase" id="RU003357"/>
    </source>
</evidence>
<keyword evidence="15" id="KW-0675">Receptor</keyword>
<dbReference type="InterPro" id="IPR000531">
    <property type="entry name" value="Beta-barrel_TonB"/>
</dbReference>
<dbReference type="GO" id="GO:0009279">
    <property type="term" value="C:cell outer membrane"/>
    <property type="evidence" value="ECO:0007669"/>
    <property type="project" value="UniProtKB-SubCell"/>
</dbReference>
<evidence type="ECO:0000256" key="1">
    <source>
        <dbReference type="ARBA" id="ARBA00004571"/>
    </source>
</evidence>
<dbReference type="InterPro" id="IPR037066">
    <property type="entry name" value="Plug_dom_sf"/>
</dbReference>
<feature type="chain" id="PRO_5021304178" evidence="12">
    <location>
        <begin position="51"/>
        <end position="994"/>
    </location>
</feature>
<keyword evidence="16" id="KW-1185">Reference proteome</keyword>
<feature type="domain" description="TonB-dependent receptor plug" evidence="14">
    <location>
        <begin position="77"/>
        <end position="186"/>
    </location>
</feature>
<dbReference type="PROSITE" id="PS52016">
    <property type="entry name" value="TONB_DEPENDENT_REC_3"/>
    <property type="match status" value="1"/>
</dbReference>
<evidence type="ECO:0000256" key="9">
    <source>
        <dbReference type="PROSITE-ProRule" id="PRU01360"/>
    </source>
</evidence>
<evidence type="ECO:0000256" key="2">
    <source>
        <dbReference type="ARBA" id="ARBA00022448"/>
    </source>
</evidence>
<keyword evidence="3 9" id="KW-1134">Transmembrane beta strand</keyword>
<dbReference type="InterPro" id="IPR039426">
    <property type="entry name" value="TonB-dep_rcpt-like"/>
</dbReference>
<dbReference type="InterPro" id="IPR010916">
    <property type="entry name" value="TonB_box_CS"/>
</dbReference>
<evidence type="ECO:0000259" key="13">
    <source>
        <dbReference type="Pfam" id="PF00593"/>
    </source>
</evidence>
<sequence>MTERDAVSNNNYRRIRDLINKTASLSRAALKTSAASIVLAIGIMSTPSFAQEVAATDVDTGESIIVTGSRIARPDLNTASPIQVLGQQEFQLSGAVNVEEVLYDLPQIVPSLTGASNNPGDGAATADLRGLGAARTLVLVNGRRWMSYDVTQIVDLNTIPASLVKRADVLTGGRGAVYGSDAIAGVVNFVLNDEFEGMQVDAGYRLTQQGDGATFNVSATIGTNFANGKGNVTVYGSYAQRDPIFQADRSATSYTLSDDGSGGTFLGGSGSVPGTRFQVNQSKASPTPGCATGASTRNNLFNTDGSFRTYCGATDAFNFAPANYLQVPQERWFMGGFAKYEINEHAEAYTELAFVNNQVNTQLAATPISGNFRVPVNSPFFAGSTQANFLAADAAQTNTVTSNGLVDAPKDGYVTLAIGRRLNEVGPRISKNNRDAYRVLVGMRGEIAGDWRYDGYYTFARTTNNEAQAGNVSRSRFAAALNTTGTTLGTVACAPGAPAAGAACAPLNIYGAGNISPAAADYISISTQNGTTIEEQVANAAITNGNLFDFGWGAAPVGIAFGVEWRSEFGDFNPDTALSSGDVVGFNGGTQTVGSYSVTDLFAEINLPVVADKPGFYNLELNGAYRYSMYSNNVGNASTYSLGGQWAPIKGLTIRGQYQHALRAPSISALYLGQSEGFPGFTDYCTQAVAQTNATLKQSCINNGVPANVVGTAFGSGNAQIRAIFGGNPQLEAETSNTWTAGVAIVPSQIPALSLTVDYYSIDINSAILAAGPGATNVRDACFGDSGNNFTPYDTAYCALIPRDPTTFEVDGLQNVNANAGQISTTGVDFNLQYGMNANFGFANESKFTFRLSGTYLISWENNPISVIPSLRYDCAGLFGATCGDPYSTWRGSARVTWATGPLTTSLLWRYIGGTDDDGTAGVVSTTHLGAASYFDLSGSWNVSKNFSFLLGIDNLFNKGQPIIADGNNQQANGYPSTYDPYGRRFFIGASATF</sequence>
<organism evidence="15 16">
    <name type="scientific">Glacieibacterium arshaanense</name>
    <dbReference type="NCBI Taxonomy" id="2511025"/>
    <lineage>
        <taxon>Bacteria</taxon>
        <taxon>Pseudomonadati</taxon>
        <taxon>Pseudomonadota</taxon>
        <taxon>Alphaproteobacteria</taxon>
        <taxon>Sphingomonadales</taxon>
        <taxon>Sphingosinicellaceae</taxon>
        <taxon>Glacieibacterium</taxon>
    </lineage>
</organism>